<organism evidence="1 2">
    <name type="scientific">Methylobacterium crusticola</name>
    <dbReference type="NCBI Taxonomy" id="1697972"/>
    <lineage>
        <taxon>Bacteria</taxon>
        <taxon>Pseudomonadati</taxon>
        <taxon>Pseudomonadota</taxon>
        <taxon>Alphaproteobacteria</taxon>
        <taxon>Hyphomicrobiales</taxon>
        <taxon>Methylobacteriaceae</taxon>
        <taxon>Methylobacterium</taxon>
    </lineage>
</organism>
<dbReference type="InterPro" id="IPR021439">
    <property type="entry name" value="DUF3088"/>
</dbReference>
<comment type="caution">
    <text evidence="1">The sequence shown here is derived from an EMBL/GenBank/DDBJ whole genome shotgun (WGS) entry which is preliminary data.</text>
</comment>
<name>A0ABQ4QVZ8_9HYPH</name>
<sequence length="114" mass="12578">MSRDRLFLLQPAFEDPRQPGRSVFCPDSNQIEGVLASHPDLAGKIEVQRLSFPRPRHPVAALLGEDHQSLPVLVLGEAGPVPDRVEHANGLRFVADTRRILEVLAERHGIPAPL</sequence>
<reference evidence="1" key="1">
    <citation type="journal article" date="2021" name="Front. Microbiol.">
        <title>Comprehensive Comparative Genomics and Phenotyping of Methylobacterium Species.</title>
        <authorList>
            <person name="Alessa O."/>
            <person name="Ogura Y."/>
            <person name="Fujitani Y."/>
            <person name="Takami H."/>
            <person name="Hayashi T."/>
            <person name="Sahin N."/>
            <person name="Tani A."/>
        </authorList>
    </citation>
    <scope>NUCLEOTIDE SEQUENCE</scope>
    <source>
        <strain evidence="1">KCTC 52305</strain>
    </source>
</reference>
<dbReference type="EMBL" id="BPQH01000006">
    <property type="protein sequence ID" value="GJD49458.1"/>
    <property type="molecule type" value="Genomic_DNA"/>
</dbReference>
<gene>
    <name evidence="1" type="ORF">OPKNFCMD_2188</name>
</gene>
<evidence type="ECO:0008006" key="3">
    <source>
        <dbReference type="Google" id="ProtNLM"/>
    </source>
</evidence>
<dbReference type="RefSeq" id="WP_128561481.1">
    <property type="nucleotide sequence ID" value="NZ_BPQH01000006.1"/>
</dbReference>
<reference evidence="1" key="2">
    <citation type="submission" date="2021-08" db="EMBL/GenBank/DDBJ databases">
        <authorList>
            <person name="Tani A."/>
            <person name="Ola A."/>
            <person name="Ogura Y."/>
            <person name="Katsura K."/>
            <person name="Hayashi T."/>
        </authorList>
    </citation>
    <scope>NUCLEOTIDE SEQUENCE</scope>
    <source>
        <strain evidence="1">KCTC 52305</strain>
    </source>
</reference>
<evidence type="ECO:0000313" key="1">
    <source>
        <dbReference type="EMBL" id="GJD49458.1"/>
    </source>
</evidence>
<evidence type="ECO:0000313" key="2">
    <source>
        <dbReference type="Proteomes" id="UP001055167"/>
    </source>
</evidence>
<accession>A0ABQ4QVZ8</accession>
<dbReference type="Proteomes" id="UP001055167">
    <property type="component" value="Unassembled WGS sequence"/>
</dbReference>
<proteinExistence type="predicted"/>
<keyword evidence="2" id="KW-1185">Reference proteome</keyword>
<protein>
    <recommendedName>
        <fullName evidence="3">DUF3088 domain-containing protein</fullName>
    </recommendedName>
</protein>
<dbReference type="Pfam" id="PF11287">
    <property type="entry name" value="DUF3088"/>
    <property type="match status" value="1"/>
</dbReference>